<dbReference type="KEGG" id="sbro:GQF42_06905"/>
<feature type="transmembrane region" description="Helical" evidence="1">
    <location>
        <begin position="129"/>
        <end position="155"/>
    </location>
</feature>
<dbReference type="RefSeq" id="WP_158918634.1">
    <property type="nucleotide sequence ID" value="NZ_CP047020.1"/>
</dbReference>
<accession>A0A6I6MZI0</accession>
<feature type="transmembrane region" description="Helical" evidence="1">
    <location>
        <begin position="203"/>
        <end position="221"/>
    </location>
</feature>
<gene>
    <name evidence="2" type="ORF">GQF42_06905</name>
</gene>
<keyword evidence="1" id="KW-1133">Transmembrane helix</keyword>
<proteinExistence type="predicted"/>
<reference evidence="2 3" key="1">
    <citation type="submission" date="2019-12" db="EMBL/GenBank/DDBJ databases">
        <title>Streptomyces sp. strain T44 isolated from rhizosphere soil of Broussonetia papyrifera.</title>
        <authorList>
            <person name="Mo P."/>
        </authorList>
    </citation>
    <scope>NUCLEOTIDE SEQUENCE [LARGE SCALE GENOMIC DNA]</scope>
    <source>
        <strain evidence="2 3">T44</strain>
    </source>
</reference>
<keyword evidence="3" id="KW-1185">Reference proteome</keyword>
<feature type="transmembrane region" description="Helical" evidence="1">
    <location>
        <begin position="312"/>
        <end position="330"/>
    </location>
</feature>
<keyword evidence="1" id="KW-0812">Transmembrane</keyword>
<evidence type="ECO:0000256" key="1">
    <source>
        <dbReference type="SAM" id="Phobius"/>
    </source>
</evidence>
<dbReference type="Proteomes" id="UP000436138">
    <property type="component" value="Chromosome"/>
</dbReference>
<evidence type="ECO:0000313" key="2">
    <source>
        <dbReference type="EMBL" id="QHA03040.1"/>
    </source>
</evidence>
<protein>
    <submittedName>
        <fullName evidence="2">Uncharacterized protein</fullName>
    </submittedName>
</protein>
<sequence>MTDAPSLARDRALPRLGLAWVTWRQHRFAVYGLLGMLACFAVLMVAGGMQARSTYGQLGLAQCTSYSAGRCQHLADDLFTSYGTKWPFLFLLLLPGAFGAFLGGPLIARELETGTYRFAWTQAAGRTRWLLTKLFLIALVLVAVTAGFSALYSWYNAPLDHVLPVGFGDYLGFELEGIAFPVQTLLAFAAGVFAGLLVRRTMVAVGAVFLGFFGLLMATVFKLRRHYMTPLTTFHKPGPRDWVVGTAYTDPTGHPLSDSQSHSLYMKYVAQLPSGNGLPSVPYRDWLQARHYTIVTSYQPSARFWSFQFIEAAWMGLLALLLAIASVWLVRRRTD</sequence>
<keyword evidence="1" id="KW-0472">Membrane</keyword>
<organism evidence="2 3">
    <name type="scientific">Streptomyces broussonetiae</name>
    <dbReference type="NCBI Taxonomy" id="2686304"/>
    <lineage>
        <taxon>Bacteria</taxon>
        <taxon>Bacillati</taxon>
        <taxon>Actinomycetota</taxon>
        <taxon>Actinomycetes</taxon>
        <taxon>Kitasatosporales</taxon>
        <taxon>Streptomycetaceae</taxon>
        <taxon>Streptomyces</taxon>
    </lineage>
</organism>
<dbReference type="AlphaFoldDB" id="A0A6I6MZI0"/>
<dbReference type="EMBL" id="CP047020">
    <property type="protein sequence ID" value="QHA03040.1"/>
    <property type="molecule type" value="Genomic_DNA"/>
</dbReference>
<evidence type="ECO:0000313" key="3">
    <source>
        <dbReference type="Proteomes" id="UP000436138"/>
    </source>
</evidence>
<feature type="transmembrane region" description="Helical" evidence="1">
    <location>
        <begin position="175"/>
        <end position="196"/>
    </location>
</feature>
<name>A0A6I6MZI0_9ACTN</name>
<feature type="transmembrane region" description="Helical" evidence="1">
    <location>
        <begin position="86"/>
        <end position="108"/>
    </location>
</feature>
<feature type="transmembrane region" description="Helical" evidence="1">
    <location>
        <begin position="28"/>
        <end position="49"/>
    </location>
</feature>